<reference evidence="6" key="1">
    <citation type="submission" date="2011-07" db="EMBL/GenBank/DDBJ databases">
        <authorList>
            <consortium name="Caenorhabditis brenneri Sequencing and Analysis Consortium"/>
            <person name="Wilson R.K."/>
        </authorList>
    </citation>
    <scope>NUCLEOTIDE SEQUENCE [LARGE SCALE GENOMIC DNA]</scope>
    <source>
        <strain evidence="6">PB2801</strain>
    </source>
</reference>
<organism evidence="6">
    <name type="scientific">Caenorhabditis brenneri</name>
    <name type="common">Nematode worm</name>
    <dbReference type="NCBI Taxonomy" id="135651"/>
    <lineage>
        <taxon>Eukaryota</taxon>
        <taxon>Metazoa</taxon>
        <taxon>Ecdysozoa</taxon>
        <taxon>Nematoda</taxon>
        <taxon>Chromadorea</taxon>
        <taxon>Rhabditida</taxon>
        <taxon>Rhabditina</taxon>
        <taxon>Rhabditomorpha</taxon>
        <taxon>Rhabditoidea</taxon>
        <taxon>Rhabditidae</taxon>
        <taxon>Peloderinae</taxon>
        <taxon>Caenorhabditis</taxon>
    </lineage>
</organism>
<dbReference type="InterPro" id="IPR001356">
    <property type="entry name" value="HD"/>
</dbReference>
<keyword evidence="2 3" id="KW-0238">DNA-binding</keyword>
<feature type="domain" description="Homeobox" evidence="4">
    <location>
        <begin position="81"/>
        <end position="141"/>
    </location>
</feature>
<evidence type="ECO:0000256" key="2">
    <source>
        <dbReference type="PROSITE-ProRule" id="PRU00108"/>
    </source>
</evidence>
<dbReference type="InParanoid" id="G0NF50"/>
<protein>
    <recommendedName>
        <fullName evidence="4">Homeobox domain-containing protein</fullName>
    </recommendedName>
</protein>
<dbReference type="STRING" id="135651.G0NF50"/>
<dbReference type="GO" id="GO:0005634">
    <property type="term" value="C:nucleus"/>
    <property type="evidence" value="ECO:0007669"/>
    <property type="project" value="UniProtKB-SubCell"/>
</dbReference>
<dbReference type="AlphaFoldDB" id="G0NF50"/>
<dbReference type="CDD" id="cd00086">
    <property type="entry name" value="homeodomain"/>
    <property type="match status" value="1"/>
</dbReference>
<keyword evidence="2 3" id="KW-0371">Homeobox</keyword>
<dbReference type="HOGENOM" id="CLU_1653679_0_0_1"/>
<dbReference type="Pfam" id="PF00046">
    <property type="entry name" value="Homeodomain"/>
    <property type="match status" value="1"/>
</dbReference>
<evidence type="ECO:0000256" key="1">
    <source>
        <dbReference type="ARBA" id="ARBA00004123"/>
    </source>
</evidence>
<accession>G0NF50</accession>
<dbReference type="GO" id="GO:0003677">
    <property type="term" value="F:DNA binding"/>
    <property type="evidence" value="ECO:0007669"/>
    <property type="project" value="UniProtKB-UniRule"/>
</dbReference>
<dbReference type="OrthoDB" id="3064613at2759"/>
<dbReference type="SUPFAM" id="SSF46689">
    <property type="entry name" value="Homeodomain-like"/>
    <property type="match status" value="1"/>
</dbReference>
<keyword evidence="6" id="KW-1185">Reference proteome</keyword>
<evidence type="ECO:0000256" key="3">
    <source>
        <dbReference type="RuleBase" id="RU000682"/>
    </source>
</evidence>
<gene>
    <name evidence="5" type="ORF">CAEBREN_25812</name>
</gene>
<comment type="subcellular location">
    <subcellularLocation>
        <location evidence="1 2 3">Nucleus</location>
    </subcellularLocation>
</comment>
<dbReference type="InterPro" id="IPR009057">
    <property type="entry name" value="Homeodomain-like_sf"/>
</dbReference>
<keyword evidence="2 3" id="KW-0539">Nucleus</keyword>
<evidence type="ECO:0000313" key="5">
    <source>
        <dbReference type="EMBL" id="EGT59016.1"/>
    </source>
</evidence>
<feature type="DNA-binding region" description="Homeobox" evidence="2">
    <location>
        <begin position="83"/>
        <end position="142"/>
    </location>
</feature>
<dbReference type="PROSITE" id="PS50071">
    <property type="entry name" value="HOMEOBOX_2"/>
    <property type="match status" value="1"/>
</dbReference>
<evidence type="ECO:0000259" key="4">
    <source>
        <dbReference type="PROSITE" id="PS50071"/>
    </source>
</evidence>
<dbReference type="Proteomes" id="UP000008068">
    <property type="component" value="Unassembled WGS sequence"/>
</dbReference>
<name>G0NF50_CAEBE</name>
<dbReference type="eggNOG" id="ENOG502TKDY">
    <property type="taxonomic scope" value="Eukaryota"/>
</dbReference>
<dbReference type="SMART" id="SM00389">
    <property type="entry name" value="HOX"/>
    <property type="match status" value="1"/>
</dbReference>
<evidence type="ECO:0000313" key="6">
    <source>
        <dbReference type="Proteomes" id="UP000008068"/>
    </source>
</evidence>
<proteinExistence type="predicted"/>
<sequence>MTKDLIASASTPEKWGEPNYDNLAYIHNLQYLNGLIQTNPSVLIGFILDKFPKIPPRVLETLFIRPDGTVPVIPSISSPEPVRHRAARCFTPFQIDVMKRRFEVSPYVTQRECDQLATSVGLRSEQVKQWFNSEKHRIRKAKEKKDREEEINDGGVRLSF</sequence>
<dbReference type="Gene3D" id="1.10.10.60">
    <property type="entry name" value="Homeodomain-like"/>
    <property type="match status" value="1"/>
</dbReference>
<dbReference type="EMBL" id="GL379874">
    <property type="protein sequence ID" value="EGT59016.1"/>
    <property type="molecule type" value="Genomic_DNA"/>
</dbReference>